<dbReference type="Pfam" id="PF12895">
    <property type="entry name" value="ANAPC3"/>
    <property type="match status" value="1"/>
</dbReference>
<sequence length="185" mass="21673">MTKKKKFINVIKLNSRVSSSSVFPRFSKKQHPTYQNIIKEIGEKDYKKAESLCIAFLNSFPKSYSIRCILAYIYRCLNNYEQACLYLHEAINLKEKKPIAWYIRGEIYFRENKYKKAIDDLNASINRKAKINNLYIILGNSYLFEAEKIFQIYYDNALKNFNIALQSNPNHCLCLRSCAYMGGGQ</sequence>
<organism evidence="4 5">
    <name type="scientific">Rhizophagus irregularis</name>
    <dbReference type="NCBI Taxonomy" id="588596"/>
    <lineage>
        <taxon>Eukaryota</taxon>
        <taxon>Fungi</taxon>
        <taxon>Fungi incertae sedis</taxon>
        <taxon>Mucoromycota</taxon>
        <taxon>Glomeromycotina</taxon>
        <taxon>Glomeromycetes</taxon>
        <taxon>Glomerales</taxon>
        <taxon>Glomeraceae</taxon>
        <taxon>Rhizophagus</taxon>
    </lineage>
</organism>
<dbReference type="InterPro" id="IPR051685">
    <property type="entry name" value="Ycf3/AcsC/BcsC/TPR_MFPF"/>
</dbReference>
<evidence type="ECO:0000256" key="1">
    <source>
        <dbReference type="ARBA" id="ARBA00022737"/>
    </source>
</evidence>
<dbReference type="Proteomes" id="UP000233469">
    <property type="component" value="Unassembled WGS sequence"/>
</dbReference>
<evidence type="ECO:0000313" key="5">
    <source>
        <dbReference type="Proteomes" id="UP000233469"/>
    </source>
</evidence>
<protein>
    <submittedName>
        <fullName evidence="4">Uncharacterized protein</fullName>
    </submittedName>
</protein>
<dbReference type="InterPro" id="IPR011990">
    <property type="entry name" value="TPR-like_helical_dom_sf"/>
</dbReference>
<accession>A0A2N1NZ95</accession>
<gene>
    <name evidence="4" type="ORF">RhiirC2_436155</name>
</gene>
<evidence type="ECO:0000256" key="2">
    <source>
        <dbReference type="ARBA" id="ARBA00022803"/>
    </source>
</evidence>
<dbReference type="PANTHER" id="PTHR44943:SF8">
    <property type="entry name" value="TPR REPEAT-CONTAINING PROTEIN MJ0263"/>
    <property type="match status" value="1"/>
</dbReference>
<evidence type="ECO:0000256" key="3">
    <source>
        <dbReference type="PROSITE-ProRule" id="PRU00339"/>
    </source>
</evidence>
<dbReference type="Gene3D" id="1.25.40.10">
    <property type="entry name" value="Tetratricopeptide repeat domain"/>
    <property type="match status" value="1"/>
</dbReference>
<evidence type="ECO:0000313" key="4">
    <source>
        <dbReference type="EMBL" id="PKK79145.1"/>
    </source>
</evidence>
<dbReference type="SMART" id="SM00028">
    <property type="entry name" value="TPR"/>
    <property type="match status" value="2"/>
</dbReference>
<comment type="caution">
    <text evidence="4">The sequence shown here is derived from an EMBL/GenBank/DDBJ whole genome shotgun (WGS) entry which is preliminary data.</text>
</comment>
<keyword evidence="1" id="KW-0677">Repeat</keyword>
<reference evidence="4 5" key="2">
    <citation type="submission" date="2017-10" db="EMBL/GenBank/DDBJ databases">
        <title>Extensive intraspecific genome diversity in a model arbuscular mycorrhizal fungus.</title>
        <authorList>
            <person name="Chen E.C.H."/>
            <person name="Morin E."/>
            <person name="Baudet D."/>
            <person name="Noel J."/>
            <person name="Ndikumana S."/>
            <person name="Charron P."/>
            <person name="St-Onge C."/>
            <person name="Giorgi J."/>
            <person name="Grigoriev I.V."/>
            <person name="Roux C."/>
            <person name="Martin F.M."/>
            <person name="Corradi N."/>
        </authorList>
    </citation>
    <scope>NUCLEOTIDE SEQUENCE [LARGE SCALE GENOMIC DNA]</scope>
    <source>
        <strain evidence="4 5">C2</strain>
    </source>
</reference>
<keyword evidence="2 3" id="KW-0802">TPR repeat</keyword>
<dbReference type="InterPro" id="IPR019734">
    <property type="entry name" value="TPR_rpt"/>
</dbReference>
<dbReference type="AlphaFoldDB" id="A0A2N1NZ95"/>
<proteinExistence type="predicted"/>
<dbReference type="SUPFAM" id="SSF48452">
    <property type="entry name" value="TPR-like"/>
    <property type="match status" value="1"/>
</dbReference>
<feature type="repeat" description="TPR" evidence="3">
    <location>
        <begin position="98"/>
        <end position="131"/>
    </location>
</feature>
<reference evidence="4 5" key="1">
    <citation type="submission" date="2016-04" db="EMBL/GenBank/DDBJ databases">
        <title>Genome analyses suggest a sexual origin of heterokaryosis in a supposedly ancient asexual fungus.</title>
        <authorList>
            <person name="Ropars J."/>
            <person name="Sedzielewska K."/>
            <person name="Noel J."/>
            <person name="Charron P."/>
            <person name="Farinelli L."/>
            <person name="Marton T."/>
            <person name="Kruger M."/>
            <person name="Pelin A."/>
            <person name="Brachmann A."/>
            <person name="Corradi N."/>
        </authorList>
    </citation>
    <scope>NUCLEOTIDE SEQUENCE [LARGE SCALE GENOMIC DNA]</scope>
    <source>
        <strain evidence="4 5">C2</strain>
    </source>
</reference>
<dbReference type="EMBL" id="LLXL01000054">
    <property type="protein sequence ID" value="PKK79145.1"/>
    <property type="molecule type" value="Genomic_DNA"/>
</dbReference>
<name>A0A2N1NZ95_9GLOM</name>
<dbReference type="PANTHER" id="PTHR44943">
    <property type="entry name" value="CELLULOSE SYNTHASE OPERON PROTEIN C"/>
    <property type="match status" value="1"/>
</dbReference>
<dbReference type="PROSITE" id="PS50005">
    <property type="entry name" value="TPR"/>
    <property type="match status" value="1"/>
</dbReference>